<gene>
    <name evidence="6 9" type="primary">rplU</name>
    <name evidence="9" type="ORF">H8S18_10840</name>
</gene>
<name>A0ABR7EGN6_9FIRM</name>
<evidence type="ECO:0000256" key="8">
    <source>
        <dbReference type="SAM" id="MobiDB-lite"/>
    </source>
</evidence>
<keyword evidence="5 6" id="KW-0687">Ribonucleoprotein</keyword>
<evidence type="ECO:0000256" key="1">
    <source>
        <dbReference type="ARBA" id="ARBA00008563"/>
    </source>
</evidence>
<evidence type="ECO:0000256" key="7">
    <source>
        <dbReference type="RuleBase" id="RU000562"/>
    </source>
</evidence>
<evidence type="ECO:0000256" key="4">
    <source>
        <dbReference type="ARBA" id="ARBA00022980"/>
    </source>
</evidence>
<keyword evidence="4 6" id="KW-0689">Ribosomal protein</keyword>
<dbReference type="RefSeq" id="WP_186858283.1">
    <property type="nucleotide sequence ID" value="NZ_JACOON010000005.1"/>
</dbReference>
<dbReference type="InterPro" id="IPR028909">
    <property type="entry name" value="bL21-like"/>
</dbReference>
<keyword evidence="10" id="KW-1185">Reference proteome</keyword>
<feature type="compositionally biased region" description="Basic and acidic residues" evidence="8">
    <location>
        <begin position="113"/>
        <end position="127"/>
    </location>
</feature>
<accession>A0ABR7EGN6</accession>
<dbReference type="Pfam" id="PF00829">
    <property type="entry name" value="Ribosomal_L21p"/>
    <property type="match status" value="1"/>
</dbReference>
<evidence type="ECO:0000256" key="2">
    <source>
        <dbReference type="ARBA" id="ARBA00022730"/>
    </source>
</evidence>
<proteinExistence type="inferred from homology"/>
<evidence type="ECO:0000256" key="5">
    <source>
        <dbReference type="ARBA" id="ARBA00023274"/>
    </source>
</evidence>
<dbReference type="GO" id="GO:0005840">
    <property type="term" value="C:ribosome"/>
    <property type="evidence" value="ECO:0007669"/>
    <property type="project" value="UniProtKB-KW"/>
</dbReference>
<feature type="compositionally biased region" description="Basic and acidic residues" evidence="8">
    <location>
        <begin position="136"/>
        <end position="202"/>
    </location>
</feature>
<organism evidence="9 10">
    <name type="scientific">Christensenella tenuis</name>
    <dbReference type="NCBI Taxonomy" id="2763033"/>
    <lineage>
        <taxon>Bacteria</taxon>
        <taxon>Bacillati</taxon>
        <taxon>Bacillota</taxon>
        <taxon>Clostridia</taxon>
        <taxon>Christensenellales</taxon>
        <taxon>Christensenellaceae</taxon>
        <taxon>Christensenella</taxon>
    </lineage>
</organism>
<dbReference type="InterPro" id="IPR036164">
    <property type="entry name" value="bL21-like_sf"/>
</dbReference>
<dbReference type="Proteomes" id="UP000606889">
    <property type="component" value="Unassembled WGS sequence"/>
</dbReference>
<dbReference type="SUPFAM" id="SSF141091">
    <property type="entry name" value="L21p-like"/>
    <property type="match status" value="1"/>
</dbReference>
<dbReference type="HAMAP" id="MF_01363">
    <property type="entry name" value="Ribosomal_bL21"/>
    <property type="match status" value="1"/>
</dbReference>
<dbReference type="PANTHER" id="PTHR21349:SF0">
    <property type="entry name" value="LARGE RIBOSOMAL SUBUNIT PROTEIN BL21M"/>
    <property type="match status" value="1"/>
</dbReference>
<evidence type="ECO:0000256" key="3">
    <source>
        <dbReference type="ARBA" id="ARBA00022884"/>
    </source>
</evidence>
<dbReference type="InterPro" id="IPR018258">
    <property type="entry name" value="Ribosomal_bL21_CS"/>
</dbReference>
<dbReference type="EMBL" id="JACOON010000005">
    <property type="protein sequence ID" value="MBC5648833.1"/>
    <property type="molecule type" value="Genomic_DNA"/>
</dbReference>
<comment type="caution">
    <text evidence="9">The sequence shown here is derived from an EMBL/GenBank/DDBJ whole genome shotgun (WGS) entry which is preliminary data.</text>
</comment>
<feature type="region of interest" description="Disordered" evidence="8">
    <location>
        <begin position="104"/>
        <end position="202"/>
    </location>
</feature>
<keyword evidence="3 6" id="KW-0694">RNA-binding</keyword>
<comment type="similarity">
    <text evidence="1 6 7">Belongs to the bacterial ribosomal protein bL21 family.</text>
</comment>
<keyword evidence="2 6" id="KW-0699">rRNA-binding</keyword>
<protein>
    <recommendedName>
        <fullName evidence="6">Large ribosomal subunit protein bL21</fullName>
    </recommendedName>
</protein>
<comment type="function">
    <text evidence="6 7">This protein binds to 23S rRNA in the presence of protein L20.</text>
</comment>
<dbReference type="NCBIfam" id="TIGR00061">
    <property type="entry name" value="L21"/>
    <property type="match status" value="1"/>
</dbReference>
<evidence type="ECO:0000313" key="9">
    <source>
        <dbReference type="EMBL" id="MBC5648833.1"/>
    </source>
</evidence>
<dbReference type="InterPro" id="IPR001787">
    <property type="entry name" value="Ribosomal_bL21"/>
</dbReference>
<reference evidence="9 10" key="1">
    <citation type="submission" date="2020-08" db="EMBL/GenBank/DDBJ databases">
        <title>Genome public.</title>
        <authorList>
            <person name="Liu C."/>
            <person name="Sun Q."/>
        </authorList>
    </citation>
    <scope>NUCLEOTIDE SEQUENCE [LARGE SCALE GENOMIC DNA]</scope>
    <source>
        <strain evidence="9 10">NSJ-35</strain>
    </source>
</reference>
<comment type="subunit">
    <text evidence="6">Part of the 50S ribosomal subunit. Contacts protein L20.</text>
</comment>
<sequence>MYAIIRSGGKQYKVEPGMVVKVEKLDAEVGSEVSFEAMMTSDGNAVQVGQPVLADVVVKGKVLAQDKAKKVIVFKYKPKKDYRKKQGHRQPYTKVEIIQVGSEVAKAKPAAAKKKDDAAQTAEEKKTAISAAPKAAAEKKPAVKKTAEKPAAEKKPAAKKTAEKPAAEKKPAAKKTAEKPAAEKKPAAAKKEEKETAEKTAE</sequence>
<dbReference type="PROSITE" id="PS01169">
    <property type="entry name" value="RIBOSOMAL_L21"/>
    <property type="match status" value="1"/>
</dbReference>
<dbReference type="PANTHER" id="PTHR21349">
    <property type="entry name" value="50S RIBOSOMAL PROTEIN L21"/>
    <property type="match status" value="1"/>
</dbReference>
<evidence type="ECO:0000256" key="6">
    <source>
        <dbReference type="HAMAP-Rule" id="MF_01363"/>
    </source>
</evidence>
<evidence type="ECO:0000313" key="10">
    <source>
        <dbReference type="Proteomes" id="UP000606889"/>
    </source>
</evidence>